<dbReference type="PANTHER" id="PTHR44154:SF1">
    <property type="entry name" value="QUINONE OXIDOREDUCTASE"/>
    <property type="match status" value="1"/>
</dbReference>
<reference evidence="4 5" key="1">
    <citation type="submission" date="2023-07" db="EMBL/GenBank/DDBJ databases">
        <title>Sorghum-associated microbial communities from plants grown in Nebraska, USA.</title>
        <authorList>
            <person name="Schachtman D."/>
        </authorList>
    </citation>
    <scope>NUCLEOTIDE SEQUENCE [LARGE SCALE GENOMIC DNA]</scope>
    <source>
        <strain evidence="4 5">584</strain>
    </source>
</reference>
<dbReference type="Gene3D" id="3.90.180.10">
    <property type="entry name" value="Medium-chain alcohol dehydrogenases, catalytic domain"/>
    <property type="match status" value="1"/>
</dbReference>
<feature type="region of interest" description="Disordered" evidence="2">
    <location>
        <begin position="1"/>
        <end position="26"/>
    </location>
</feature>
<dbReference type="InterPro" id="IPR036291">
    <property type="entry name" value="NAD(P)-bd_dom_sf"/>
</dbReference>
<accession>A0ABU1JN47</accession>
<dbReference type="EMBL" id="JAVDPW010000004">
    <property type="protein sequence ID" value="MDR6290045.1"/>
    <property type="molecule type" value="Genomic_DNA"/>
</dbReference>
<dbReference type="InterPro" id="IPR051603">
    <property type="entry name" value="Zinc-ADH_QOR/CCCR"/>
</dbReference>
<dbReference type="SUPFAM" id="SSF50129">
    <property type="entry name" value="GroES-like"/>
    <property type="match status" value="1"/>
</dbReference>
<dbReference type="Proteomes" id="UP001262410">
    <property type="component" value="Unassembled WGS sequence"/>
</dbReference>
<evidence type="ECO:0000313" key="5">
    <source>
        <dbReference type="Proteomes" id="UP001262410"/>
    </source>
</evidence>
<feature type="compositionally biased region" description="Polar residues" evidence="2">
    <location>
        <begin position="1"/>
        <end position="18"/>
    </location>
</feature>
<evidence type="ECO:0000259" key="3">
    <source>
        <dbReference type="SMART" id="SM00829"/>
    </source>
</evidence>
<evidence type="ECO:0000256" key="2">
    <source>
        <dbReference type="SAM" id="MobiDB-lite"/>
    </source>
</evidence>
<dbReference type="InterPro" id="IPR020843">
    <property type="entry name" value="ER"/>
</dbReference>
<evidence type="ECO:0000256" key="1">
    <source>
        <dbReference type="ARBA" id="ARBA00022857"/>
    </source>
</evidence>
<dbReference type="Pfam" id="PF00107">
    <property type="entry name" value="ADH_zinc_N"/>
    <property type="match status" value="1"/>
</dbReference>
<dbReference type="InterPro" id="IPR011032">
    <property type="entry name" value="GroES-like_sf"/>
</dbReference>
<evidence type="ECO:0000313" key="4">
    <source>
        <dbReference type="EMBL" id="MDR6290045.1"/>
    </source>
</evidence>
<dbReference type="InterPro" id="IPR013149">
    <property type="entry name" value="ADH-like_C"/>
</dbReference>
<keyword evidence="5" id="KW-1185">Reference proteome</keyword>
<comment type="caution">
    <text evidence="4">The sequence shown here is derived from an EMBL/GenBank/DDBJ whole genome shotgun (WGS) entry which is preliminary data.</text>
</comment>
<dbReference type="PANTHER" id="PTHR44154">
    <property type="entry name" value="QUINONE OXIDOREDUCTASE"/>
    <property type="match status" value="1"/>
</dbReference>
<feature type="domain" description="Enoyl reductase (ER)" evidence="3">
    <location>
        <begin position="29"/>
        <end position="338"/>
    </location>
</feature>
<sequence>MSVSAPSRSTTASPQTGRSLRVHSKAEDGTTLSFEIESAPVRRAADEVVVEVAAAAVNMSDVKAVLGQMPYARWPRTPGRDFAGTVVEGPDGLLGLEVWGSSGDLGIRTDGSHGTHLVIGAASVRAKPRALSLPEAGAIGVPFVTAWKGFERAGLPKPGDTVVVFGATGKVGQAAIQIATMLGARTFGVVRREGGFDGHHSGPLEIVAGPGPEIAARIREATGGHGADIVFNAVGSPYFDTAHQVLALGGRQVLIATIDRTVPFDILAFYRGQHTYVGIDSLGLSTEDSVSILAQLTPGFDSGALKPFPVLPSSIYPLERAAEAYAKVLGSTRDRIVLAPNGHP</sequence>
<dbReference type="Pfam" id="PF08240">
    <property type="entry name" value="ADH_N"/>
    <property type="match status" value="1"/>
</dbReference>
<dbReference type="SUPFAM" id="SSF51735">
    <property type="entry name" value="NAD(P)-binding Rossmann-fold domains"/>
    <property type="match status" value="1"/>
</dbReference>
<dbReference type="SMART" id="SM00829">
    <property type="entry name" value="PKS_ER"/>
    <property type="match status" value="1"/>
</dbReference>
<proteinExistence type="predicted"/>
<organism evidence="4 5">
    <name type="scientific">Inquilinus ginsengisoli</name>
    <dbReference type="NCBI Taxonomy" id="363840"/>
    <lineage>
        <taxon>Bacteria</taxon>
        <taxon>Pseudomonadati</taxon>
        <taxon>Pseudomonadota</taxon>
        <taxon>Alphaproteobacteria</taxon>
        <taxon>Rhodospirillales</taxon>
        <taxon>Rhodospirillaceae</taxon>
        <taxon>Inquilinus</taxon>
    </lineage>
</organism>
<gene>
    <name evidence="4" type="ORF">E9232_002566</name>
</gene>
<name>A0ABU1JN47_9PROT</name>
<dbReference type="InterPro" id="IPR013154">
    <property type="entry name" value="ADH-like_N"/>
</dbReference>
<keyword evidence="1" id="KW-0521">NADP</keyword>
<dbReference type="RefSeq" id="WP_309794460.1">
    <property type="nucleotide sequence ID" value="NZ_JAVDPW010000004.1"/>
</dbReference>
<protein>
    <submittedName>
        <fullName evidence="4">NADPH:quinone reductase-like Zn-dependent oxidoreductase</fullName>
    </submittedName>
</protein>